<feature type="region of interest" description="Disordered" evidence="1">
    <location>
        <begin position="315"/>
        <end position="336"/>
    </location>
</feature>
<feature type="domain" description="Acyl-CoA dehydrogenase/oxidase N-terminal" evidence="2">
    <location>
        <begin position="25"/>
        <end position="116"/>
    </location>
</feature>
<evidence type="ECO:0000313" key="4">
    <source>
        <dbReference type="Proteomes" id="UP000243719"/>
    </source>
</evidence>
<dbReference type="InterPro" id="IPR046373">
    <property type="entry name" value="Acyl-CoA_Oxase/DH_mid-dom_sf"/>
</dbReference>
<keyword evidence="4" id="KW-1185">Reference proteome</keyword>
<reference evidence="4" key="1">
    <citation type="submission" date="2016-09" db="EMBL/GenBank/DDBJ databases">
        <authorList>
            <person name="Varghese N."/>
            <person name="Submissions S."/>
        </authorList>
    </citation>
    <scope>NUCLEOTIDE SEQUENCE [LARGE SCALE GENOMIC DNA]</scope>
    <source>
        <strain evidence="4">JS23</strain>
    </source>
</reference>
<dbReference type="GO" id="GO:0050660">
    <property type="term" value="F:flavin adenine dinucleotide binding"/>
    <property type="evidence" value="ECO:0007669"/>
    <property type="project" value="InterPro"/>
</dbReference>
<dbReference type="SUPFAM" id="SSF47203">
    <property type="entry name" value="Acyl-CoA dehydrogenase C-terminal domain-like"/>
    <property type="match status" value="1"/>
</dbReference>
<evidence type="ECO:0000256" key="1">
    <source>
        <dbReference type="SAM" id="MobiDB-lite"/>
    </source>
</evidence>
<dbReference type="RefSeq" id="WP_091911616.1">
    <property type="nucleotide sequence ID" value="NZ_FNLO01000012.1"/>
</dbReference>
<organism evidence="3 4">
    <name type="scientific">Chitinasiproducens palmae</name>
    <dbReference type="NCBI Taxonomy" id="1770053"/>
    <lineage>
        <taxon>Bacteria</taxon>
        <taxon>Pseudomonadati</taxon>
        <taxon>Pseudomonadota</taxon>
        <taxon>Betaproteobacteria</taxon>
        <taxon>Burkholderiales</taxon>
        <taxon>Burkholderiaceae</taxon>
        <taxon>Chitinasiproducens</taxon>
    </lineage>
</organism>
<dbReference type="OrthoDB" id="2986495at2"/>
<proteinExistence type="predicted"/>
<dbReference type="PIRSF" id="PIRSF016578">
    <property type="entry name" value="HsaA"/>
    <property type="match status" value="1"/>
</dbReference>
<evidence type="ECO:0000259" key="2">
    <source>
        <dbReference type="Pfam" id="PF02771"/>
    </source>
</evidence>
<dbReference type="AlphaFoldDB" id="A0A1H2PUS9"/>
<dbReference type="Gene3D" id="1.10.540.10">
    <property type="entry name" value="Acyl-CoA dehydrogenase/oxidase, N-terminal domain"/>
    <property type="match status" value="1"/>
</dbReference>
<dbReference type="InterPro" id="IPR037069">
    <property type="entry name" value="AcylCoA_DH/ox_N_sf"/>
</dbReference>
<dbReference type="PANTHER" id="PTHR43884">
    <property type="entry name" value="ACYL-COA DEHYDROGENASE"/>
    <property type="match status" value="1"/>
</dbReference>
<dbReference type="InterPro" id="IPR036250">
    <property type="entry name" value="AcylCo_DH-like_C"/>
</dbReference>
<dbReference type="EMBL" id="FNLO01000012">
    <property type="protein sequence ID" value="SDV50550.1"/>
    <property type="molecule type" value="Genomic_DNA"/>
</dbReference>
<dbReference type="InterPro" id="IPR009100">
    <property type="entry name" value="AcylCoA_DH/oxidase_NM_dom_sf"/>
</dbReference>
<dbReference type="PANTHER" id="PTHR43884:SF12">
    <property type="entry name" value="ISOVALERYL-COA DEHYDROGENASE, MITOCHONDRIAL-RELATED"/>
    <property type="match status" value="1"/>
</dbReference>
<feature type="compositionally biased region" description="Low complexity" evidence="1">
    <location>
        <begin position="319"/>
        <end position="336"/>
    </location>
</feature>
<dbReference type="Proteomes" id="UP000243719">
    <property type="component" value="Unassembled WGS sequence"/>
</dbReference>
<name>A0A1H2PUS9_9BURK</name>
<dbReference type="SUPFAM" id="SSF56645">
    <property type="entry name" value="Acyl-CoA dehydrogenase NM domain-like"/>
    <property type="match status" value="1"/>
</dbReference>
<dbReference type="Gene3D" id="2.40.110.10">
    <property type="entry name" value="Butyryl-CoA Dehydrogenase, subunit A, domain 2"/>
    <property type="match status" value="1"/>
</dbReference>
<dbReference type="Pfam" id="PF02771">
    <property type="entry name" value="Acyl-CoA_dh_N"/>
    <property type="match status" value="1"/>
</dbReference>
<sequence>MTNASLADSFATAEAMLAHAADTDIRTAARRAAAVAAEYADIVDAEGRFPTEAVAALREQRLLGAAIPPKHGGMGATLADITATCRLLGEACASTAMIYAMHQSQLWCLLEHAPHDLWHAALLQRLATAQGLVASATSEETIGGNLRHSKCAIVSDGQGGFTLTKRVPTLSYGAHADAILISGRRAPDALPGDQVLVTVLREDCRLEAIGSWNTLGMRGTCSSGFAVQASGGIVQILPTEFADIAHETMLPVSHLLWSAVWLGIATDAVHRGQRYLRADARQRNGATPFGAARLADAIGLLRMLDSRIETLLDGRTHGTSTDTPTDTSSSASVIGRAARGRRGSASGYEGTLAMNDLKVRASLMALDVVGHVLRLCGMAAYRNDTPYSVGRHLRDLHAAPLMINNDRISASMATLALAHRAV</sequence>
<dbReference type="STRING" id="1770053.SAMN05216551_11276"/>
<accession>A0A1H2PUS9</accession>
<protein>
    <submittedName>
        <fullName evidence="3">Acyl-CoA dehydrogenase</fullName>
    </submittedName>
</protein>
<dbReference type="GO" id="GO:0003995">
    <property type="term" value="F:acyl-CoA dehydrogenase activity"/>
    <property type="evidence" value="ECO:0007669"/>
    <property type="project" value="TreeGrafter"/>
</dbReference>
<dbReference type="InterPro" id="IPR013786">
    <property type="entry name" value="AcylCoA_DH/ox_N"/>
</dbReference>
<dbReference type="Gene3D" id="1.20.140.10">
    <property type="entry name" value="Butyryl-CoA Dehydrogenase, subunit A, domain 3"/>
    <property type="match status" value="1"/>
</dbReference>
<evidence type="ECO:0000313" key="3">
    <source>
        <dbReference type="EMBL" id="SDV50550.1"/>
    </source>
</evidence>
<gene>
    <name evidence="3" type="ORF">SAMN05216551_11276</name>
</gene>